<sequence>MLHYKQILVCCGLFAILQLNNCEVFSSNTSYNSSFRSDDYISINKRQYDRTIKEFDHQMEIFKQLFNGRLNTLDIQLEMLVDSLKINDELLNPMEILSDFSKHCVTKYRPRIPTIEATKTSMQACVTTAKNQLNNLLNPPLTTRNNLQNYYRNNFEKEIKNCATKHANMMTFNYTNCLTGLISSVNVVTLSNQKTFNTQIESAQCSANTFIKKAIDCSFLAQNRTLSLVAEANTLINKCLENLNNSEDFCSDVFYMRQAHVDHKNFSMTNPFYGRNESINCLLIKLY</sequence>
<accession>A0A0L0CJA2</accession>
<evidence type="ECO:0000313" key="2">
    <source>
        <dbReference type="EMBL" id="KNC32297.1"/>
    </source>
</evidence>
<evidence type="ECO:0008006" key="4">
    <source>
        <dbReference type="Google" id="ProtNLM"/>
    </source>
</evidence>
<feature type="signal peptide" evidence="1">
    <location>
        <begin position="1"/>
        <end position="22"/>
    </location>
</feature>
<evidence type="ECO:0000313" key="3">
    <source>
        <dbReference type="Proteomes" id="UP000037069"/>
    </source>
</evidence>
<keyword evidence="1" id="KW-0732">Signal</keyword>
<dbReference type="AlphaFoldDB" id="A0A0L0CJA2"/>
<proteinExistence type="predicted"/>
<protein>
    <recommendedName>
        <fullName evidence="4">Protein TsetseEP domain-containing protein</fullName>
    </recommendedName>
</protein>
<gene>
    <name evidence="2" type="ORF">FF38_14001</name>
</gene>
<organism evidence="2 3">
    <name type="scientific">Lucilia cuprina</name>
    <name type="common">Green bottle fly</name>
    <name type="synonym">Australian sheep blowfly</name>
    <dbReference type="NCBI Taxonomy" id="7375"/>
    <lineage>
        <taxon>Eukaryota</taxon>
        <taxon>Metazoa</taxon>
        <taxon>Ecdysozoa</taxon>
        <taxon>Arthropoda</taxon>
        <taxon>Hexapoda</taxon>
        <taxon>Insecta</taxon>
        <taxon>Pterygota</taxon>
        <taxon>Neoptera</taxon>
        <taxon>Endopterygota</taxon>
        <taxon>Diptera</taxon>
        <taxon>Brachycera</taxon>
        <taxon>Muscomorpha</taxon>
        <taxon>Oestroidea</taxon>
        <taxon>Calliphoridae</taxon>
        <taxon>Luciliinae</taxon>
        <taxon>Lucilia</taxon>
    </lineage>
</organism>
<evidence type="ECO:0000256" key="1">
    <source>
        <dbReference type="SAM" id="SignalP"/>
    </source>
</evidence>
<name>A0A0L0CJA2_LUCCU</name>
<comment type="caution">
    <text evidence="2">The sequence shown here is derived from an EMBL/GenBank/DDBJ whole genome shotgun (WGS) entry which is preliminary data.</text>
</comment>
<dbReference type="Proteomes" id="UP000037069">
    <property type="component" value="Unassembled WGS sequence"/>
</dbReference>
<keyword evidence="3" id="KW-1185">Reference proteome</keyword>
<dbReference type="EMBL" id="JRES01000321">
    <property type="protein sequence ID" value="KNC32297.1"/>
    <property type="molecule type" value="Genomic_DNA"/>
</dbReference>
<reference evidence="2 3" key="1">
    <citation type="journal article" date="2015" name="Nat. Commun.">
        <title>Lucilia cuprina genome unlocks parasitic fly biology to underpin future interventions.</title>
        <authorList>
            <person name="Anstead C.A."/>
            <person name="Korhonen P.K."/>
            <person name="Young N.D."/>
            <person name="Hall R.S."/>
            <person name="Jex A.R."/>
            <person name="Murali S.C."/>
            <person name="Hughes D.S."/>
            <person name="Lee S.F."/>
            <person name="Perry T."/>
            <person name="Stroehlein A.J."/>
            <person name="Ansell B.R."/>
            <person name="Breugelmans B."/>
            <person name="Hofmann A."/>
            <person name="Qu J."/>
            <person name="Dugan S."/>
            <person name="Lee S.L."/>
            <person name="Chao H."/>
            <person name="Dinh H."/>
            <person name="Han Y."/>
            <person name="Doddapaneni H.V."/>
            <person name="Worley K.C."/>
            <person name="Muzny D.M."/>
            <person name="Ioannidis P."/>
            <person name="Waterhouse R.M."/>
            <person name="Zdobnov E.M."/>
            <person name="James P.J."/>
            <person name="Bagnall N.H."/>
            <person name="Kotze A.C."/>
            <person name="Gibbs R.A."/>
            <person name="Richards S."/>
            <person name="Batterham P."/>
            <person name="Gasser R.B."/>
        </authorList>
    </citation>
    <scope>NUCLEOTIDE SEQUENCE [LARGE SCALE GENOMIC DNA]</scope>
    <source>
        <strain evidence="2 3">LS</strain>
        <tissue evidence="2">Full body</tissue>
    </source>
</reference>
<dbReference type="OrthoDB" id="7999179at2759"/>
<feature type="chain" id="PRO_5005536509" description="Protein TsetseEP domain-containing protein" evidence="1">
    <location>
        <begin position="23"/>
        <end position="287"/>
    </location>
</feature>